<dbReference type="AlphaFoldDB" id="A0A9D1RRY8"/>
<evidence type="ECO:0000313" key="3">
    <source>
        <dbReference type="EMBL" id="HIW92470.1"/>
    </source>
</evidence>
<organism evidence="3 4">
    <name type="scientific">Candidatus Corynebacterium avicola</name>
    <dbReference type="NCBI Taxonomy" id="2838527"/>
    <lineage>
        <taxon>Bacteria</taxon>
        <taxon>Bacillati</taxon>
        <taxon>Actinomycetota</taxon>
        <taxon>Actinomycetes</taxon>
        <taxon>Mycobacteriales</taxon>
        <taxon>Corynebacteriaceae</taxon>
        <taxon>Corynebacterium</taxon>
    </lineage>
</organism>
<feature type="transmembrane region" description="Helical" evidence="2">
    <location>
        <begin position="83"/>
        <end position="109"/>
    </location>
</feature>
<evidence type="ECO:0000256" key="1">
    <source>
        <dbReference type="SAM" id="MobiDB-lite"/>
    </source>
</evidence>
<feature type="region of interest" description="Disordered" evidence="1">
    <location>
        <begin position="113"/>
        <end position="152"/>
    </location>
</feature>
<reference evidence="3" key="2">
    <citation type="submission" date="2021-04" db="EMBL/GenBank/DDBJ databases">
        <authorList>
            <person name="Gilroy R."/>
        </authorList>
    </citation>
    <scope>NUCLEOTIDE SEQUENCE</scope>
    <source>
        <strain evidence="3">CHK32-1732</strain>
    </source>
</reference>
<reference evidence="3" key="1">
    <citation type="journal article" date="2021" name="PeerJ">
        <title>Extensive microbial diversity within the chicken gut microbiome revealed by metagenomics and culture.</title>
        <authorList>
            <person name="Gilroy R."/>
            <person name="Ravi A."/>
            <person name="Getino M."/>
            <person name="Pursley I."/>
            <person name="Horton D.L."/>
            <person name="Alikhan N.F."/>
            <person name="Baker D."/>
            <person name="Gharbi K."/>
            <person name="Hall N."/>
            <person name="Watson M."/>
            <person name="Adriaenssens E.M."/>
            <person name="Foster-Nyarko E."/>
            <person name="Jarju S."/>
            <person name="Secka A."/>
            <person name="Antonio M."/>
            <person name="Oren A."/>
            <person name="Chaudhuri R.R."/>
            <person name="La Ragione R."/>
            <person name="Hildebrand F."/>
            <person name="Pallen M.J."/>
        </authorList>
    </citation>
    <scope>NUCLEOTIDE SEQUENCE</scope>
    <source>
        <strain evidence="3">CHK32-1732</strain>
    </source>
</reference>
<evidence type="ECO:0000313" key="4">
    <source>
        <dbReference type="Proteomes" id="UP000824190"/>
    </source>
</evidence>
<accession>A0A9D1RRY8</accession>
<keyword evidence="2" id="KW-1133">Transmembrane helix</keyword>
<protein>
    <submittedName>
        <fullName evidence="3">Uncharacterized protein</fullName>
    </submittedName>
</protein>
<comment type="caution">
    <text evidence="3">The sequence shown here is derived from an EMBL/GenBank/DDBJ whole genome shotgun (WGS) entry which is preliminary data.</text>
</comment>
<keyword evidence="2" id="KW-0472">Membrane</keyword>
<keyword evidence="2" id="KW-0812">Transmembrane</keyword>
<gene>
    <name evidence="3" type="ORF">H9870_12535</name>
</gene>
<evidence type="ECO:0000256" key="2">
    <source>
        <dbReference type="SAM" id="Phobius"/>
    </source>
</evidence>
<dbReference type="EMBL" id="DXGC01000106">
    <property type="protein sequence ID" value="HIW92470.1"/>
    <property type="molecule type" value="Genomic_DNA"/>
</dbReference>
<dbReference type="Proteomes" id="UP000824190">
    <property type="component" value="Unassembled WGS sequence"/>
</dbReference>
<proteinExistence type="predicted"/>
<sequence length="152" mass="16362">MVAVHTTRRAVVGHRPVYRRPDWDAVDAGRSVTVAPVSNTWGRGAVHMPTVADRERRRRIASEVERPFESTSRWSRFRRRMNLVVESPGGSLLALVTFAALLGAGPVIIAGSEPESAVEQQSSVAGTSDPAGDTGDSRAVEFSPVSADIQGR</sequence>
<name>A0A9D1RRY8_9CORY</name>